<dbReference type="PANTHER" id="PTHR43092:SF6">
    <property type="entry name" value="BLR1280 PROTEIN"/>
    <property type="match status" value="1"/>
</dbReference>
<protein>
    <submittedName>
        <fullName evidence="3">Aminotransferase class V-fold PLP-dependent enzyme</fullName>
    </submittedName>
</protein>
<reference evidence="3" key="1">
    <citation type="submission" date="2022-09" db="EMBL/GenBank/DDBJ databases">
        <title>Aureispira anguillicida sp. nov., isolated from Leptocephalus of Japanese eel Anguilla japonica.</title>
        <authorList>
            <person name="Yuasa K."/>
            <person name="Mekata T."/>
            <person name="Ikunari K."/>
        </authorList>
    </citation>
    <scope>NUCLEOTIDE SEQUENCE</scope>
    <source>
        <strain evidence="3">EL160426</strain>
    </source>
</reference>
<dbReference type="InterPro" id="IPR000192">
    <property type="entry name" value="Aminotrans_V_dom"/>
</dbReference>
<proteinExistence type="predicted"/>
<dbReference type="GO" id="GO:0008483">
    <property type="term" value="F:transaminase activity"/>
    <property type="evidence" value="ECO:0007669"/>
    <property type="project" value="UniProtKB-KW"/>
</dbReference>
<gene>
    <name evidence="3" type="ORF">AsAng_0003530</name>
</gene>
<evidence type="ECO:0000313" key="3">
    <source>
        <dbReference type="EMBL" id="BDS09649.1"/>
    </source>
</evidence>
<dbReference type="Gene3D" id="3.90.1150.10">
    <property type="entry name" value="Aspartate Aminotransferase, domain 1"/>
    <property type="match status" value="1"/>
</dbReference>
<dbReference type="KEGG" id="aup:AsAng_0003530"/>
<sequence length="421" mass="48114">MIAGSTFCSLQGLSQQVFAEEITESIDQLHTMDLGEATKNEELWKRVQAAYTVSKGYINLNNGGVSPQPEIVQQAEKKYLGLINEMPSRYIGRVFPRNRSILRAKLAKLGGCQPEEVAMMYNTTEAINTVILGIDWKAGDEIVLSKHDYSTVKVGWEQLARRYQLKLVWVTLPAPIENQEEIIHRYISKFTSKTRLVHLTHIINWTGQIIPTAAIAKICTKARNQGIFSLVDGAHSLAHINFRIEDLNCDAYATSLHKWLCAPIGTGMLYLRRDQISKIWSMFPSDVKQTSSIEKFEHKGTISIAKEEAIHTAIEFHQHIGIELKEARLRFLKNYWAEQLREDERIQFYTSFDPQYAGAIALFDIKEGDSFKFSHRLEHNYRIHHTRSEVEGAKGVRISPNIYTSLDDLDHLVESIRTLLK</sequence>
<dbReference type="Proteomes" id="UP001060919">
    <property type="component" value="Chromosome"/>
</dbReference>
<keyword evidence="4" id="KW-1185">Reference proteome</keyword>
<evidence type="ECO:0000259" key="2">
    <source>
        <dbReference type="Pfam" id="PF00266"/>
    </source>
</evidence>
<keyword evidence="1" id="KW-0663">Pyridoxal phosphate</keyword>
<dbReference type="PANTHER" id="PTHR43092">
    <property type="entry name" value="L-CYSTEINE DESULFHYDRASE"/>
    <property type="match status" value="1"/>
</dbReference>
<dbReference type="Pfam" id="PF00266">
    <property type="entry name" value="Aminotran_5"/>
    <property type="match status" value="1"/>
</dbReference>
<organism evidence="3 4">
    <name type="scientific">Aureispira anguillae</name>
    <dbReference type="NCBI Taxonomy" id="2864201"/>
    <lineage>
        <taxon>Bacteria</taxon>
        <taxon>Pseudomonadati</taxon>
        <taxon>Bacteroidota</taxon>
        <taxon>Saprospiria</taxon>
        <taxon>Saprospirales</taxon>
        <taxon>Saprospiraceae</taxon>
        <taxon>Aureispira</taxon>
    </lineage>
</organism>
<dbReference type="EMBL" id="AP026867">
    <property type="protein sequence ID" value="BDS09649.1"/>
    <property type="molecule type" value="Genomic_DNA"/>
</dbReference>
<keyword evidence="3" id="KW-0808">Transferase</keyword>
<keyword evidence="3" id="KW-0032">Aminotransferase</keyword>
<dbReference type="AlphaFoldDB" id="A0A915VKG0"/>
<dbReference type="RefSeq" id="WP_264791019.1">
    <property type="nucleotide sequence ID" value="NZ_AP026867.1"/>
</dbReference>
<accession>A0A915VKG0</accession>
<dbReference type="Gene3D" id="3.40.640.10">
    <property type="entry name" value="Type I PLP-dependent aspartate aminotransferase-like (Major domain)"/>
    <property type="match status" value="1"/>
</dbReference>
<feature type="domain" description="Aminotransferase class V" evidence="2">
    <location>
        <begin position="59"/>
        <end position="411"/>
    </location>
</feature>
<evidence type="ECO:0000256" key="1">
    <source>
        <dbReference type="ARBA" id="ARBA00022898"/>
    </source>
</evidence>
<dbReference type="InterPro" id="IPR015421">
    <property type="entry name" value="PyrdxlP-dep_Trfase_major"/>
</dbReference>
<dbReference type="SUPFAM" id="SSF53383">
    <property type="entry name" value="PLP-dependent transferases"/>
    <property type="match status" value="1"/>
</dbReference>
<name>A0A915VKG0_9BACT</name>
<dbReference type="InterPro" id="IPR015422">
    <property type="entry name" value="PyrdxlP-dep_Trfase_small"/>
</dbReference>
<dbReference type="InterPro" id="IPR015424">
    <property type="entry name" value="PyrdxlP-dep_Trfase"/>
</dbReference>
<evidence type="ECO:0000313" key="4">
    <source>
        <dbReference type="Proteomes" id="UP001060919"/>
    </source>
</evidence>